<reference evidence="6" key="1">
    <citation type="journal article" date="2019" name="Int. J. Syst. Evol. Microbiol.">
        <title>The Global Catalogue of Microorganisms (GCM) 10K type strain sequencing project: providing services to taxonomists for standard genome sequencing and annotation.</title>
        <authorList>
            <consortium name="The Broad Institute Genomics Platform"/>
            <consortium name="The Broad Institute Genome Sequencing Center for Infectious Disease"/>
            <person name="Wu L."/>
            <person name="Ma J."/>
        </authorList>
    </citation>
    <scope>NUCLEOTIDE SEQUENCE [LARGE SCALE GENOMIC DNA]</scope>
    <source>
        <strain evidence="6">JCM 18424</strain>
    </source>
</reference>
<evidence type="ECO:0000256" key="3">
    <source>
        <dbReference type="PROSITE-ProRule" id="PRU00169"/>
    </source>
</evidence>
<dbReference type="PANTHER" id="PTHR44591:SF14">
    <property type="entry name" value="PROTEIN PILG"/>
    <property type="match status" value="1"/>
</dbReference>
<dbReference type="SMART" id="SM00448">
    <property type="entry name" value="REC"/>
    <property type="match status" value="1"/>
</dbReference>
<name>A0ABP9MJQ1_9GAMM</name>
<evidence type="ECO:0000259" key="4">
    <source>
        <dbReference type="PROSITE" id="PS50110"/>
    </source>
</evidence>
<dbReference type="Proteomes" id="UP001500631">
    <property type="component" value="Unassembled WGS sequence"/>
</dbReference>
<dbReference type="Gene3D" id="3.40.50.2300">
    <property type="match status" value="1"/>
</dbReference>
<feature type="domain" description="Response regulatory" evidence="4">
    <location>
        <begin position="6"/>
        <end position="123"/>
    </location>
</feature>
<organism evidence="5 6">
    <name type="scientific">Wohlfahrtiimonas larvae</name>
    <dbReference type="NCBI Taxonomy" id="1157986"/>
    <lineage>
        <taxon>Bacteria</taxon>
        <taxon>Pseudomonadati</taxon>
        <taxon>Pseudomonadota</taxon>
        <taxon>Gammaproteobacteria</taxon>
        <taxon>Cardiobacteriales</taxon>
        <taxon>Ignatzschineriaceae</taxon>
        <taxon>Wohlfahrtiimonas</taxon>
    </lineage>
</organism>
<dbReference type="InterPro" id="IPR011006">
    <property type="entry name" value="CheY-like_superfamily"/>
</dbReference>
<dbReference type="PANTHER" id="PTHR44591">
    <property type="entry name" value="STRESS RESPONSE REGULATOR PROTEIN 1"/>
    <property type="match status" value="1"/>
</dbReference>
<evidence type="ECO:0000313" key="6">
    <source>
        <dbReference type="Proteomes" id="UP001500631"/>
    </source>
</evidence>
<accession>A0ABP9MJQ1</accession>
<dbReference type="EMBL" id="BAABKE010000003">
    <property type="protein sequence ID" value="GAA5097520.1"/>
    <property type="molecule type" value="Genomic_DNA"/>
</dbReference>
<dbReference type="SUPFAM" id="SSF52172">
    <property type="entry name" value="CheY-like"/>
    <property type="match status" value="1"/>
</dbReference>
<dbReference type="RefSeq" id="WP_077925291.1">
    <property type="nucleotide sequence ID" value="NZ_BAABKE010000003.1"/>
</dbReference>
<dbReference type="InterPro" id="IPR001789">
    <property type="entry name" value="Sig_transdc_resp-reg_receiver"/>
</dbReference>
<keyword evidence="1 3" id="KW-0597">Phosphoprotein</keyword>
<proteinExistence type="predicted"/>
<dbReference type="InterPro" id="IPR050595">
    <property type="entry name" value="Bact_response_regulator"/>
</dbReference>
<gene>
    <name evidence="5" type="primary">pilG_2</name>
    <name evidence="5" type="ORF">GCM10023338_09000</name>
</gene>
<keyword evidence="2" id="KW-0902">Two-component regulatory system</keyword>
<comment type="caution">
    <text evidence="5">The sequence shown here is derived from an EMBL/GenBank/DDBJ whole genome shotgun (WGS) entry which is preliminary data.</text>
</comment>
<feature type="modified residue" description="4-aspartylphosphate" evidence="3">
    <location>
        <position position="55"/>
    </location>
</feature>
<dbReference type="PROSITE" id="PS50110">
    <property type="entry name" value="RESPONSE_REGULATORY"/>
    <property type="match status" value="1"/>
</dbReference>
<protein>
    <submittedName>
        <fullName evidence="5">Twitching motility response regulator PilG</fullName>
    </submittedName>
</protein>
<evidence type="ECO:0000313" key="5">
    <source>
        <dbReference type="EMBL" id="GAA5097520.1"/>
    </source>
</evidence>
<sequence>MANNFKIMVVDDSSTVRKTAELILSKEGFDVVSEIDGFNALSHLEEVKPNLIFMDVMMPNLDGYDTCQIIKGSPSELSKTPVIMLTSKDGAFDKARGQLAGCDAFITKPFTRDDLISVIEKFK</sequence>
<dbReference type="Pfam" id="PF00072">
    <property type="entry name" value="Response_reg"/>
    <property type="match status" value="1"/>
</dbReference>
<keyword evidence="6" id="KW-1185">Reference proteome</keyword>
<evidence type="ECO:0000256" key="2">
    <source>
        <dbReference type="ARBA" id="ARBA00023012"/>
    </source>
</evidence>
<evidence type="ECO:0000256" key="1">
    <source>
        <dbReference type="ARBA" id="ARBA00022553"/>
    </source>
</evidence>